<evidence type="ECO:0000256" key="1">
    <source>
        <dbReference type="SAM" id="MobiDB-lite"/>
    </source>
</evidence>
<dbReference type="AlphaFoldDB" id="A0A0E9XLG0"/>
<proteinExistence type="predicted"/>
<reference evidence="2" key="2">
    <citation type="journal article" date="2015" name="Fish Shellfish Immunol.">
        <title>Early steps in the European eel (Anguilla anguilla)-Vibrio vulnificus interaction in the gills: Role of the RtxA13 toxin.</title>
        <authorList>
            <person name="Callol A."/>
            <person name="Pajuelo D."/>
            <person name="Ebbesson L."/>
            <person name="Teles M."/>
            <person name="MacKenzie S."/>
            <person name="Amaro C."/>
        </authorList>
    </citation>
    <scope>NUCLEOTIDE SEQUENCE</scope>
</reference>
<feature type="region of interest" description="Disordered" evidence="1">
    <location>
        <begin position="1"/>
        <end position="41"/>
    </location>
</feature>
<feature type="compositionally biased region" description="Polar residues" evidence="1">
    <location>
        <begin position="1"/>
        <end position="15"/>
    </location>
</feature>
<accession>A0A0E9XLG0</accession>
<organism evidence="2">
    <name type="scientific">Anguilla anguilla</name>
    <name type="common">European freshwater eel</name>
    <name type="synonym">Muraena anguilla</name>
    <dbReference type="NCBI Taxonomy" id="7936"/>
    <lineage>
        <taxon>Eukaryota</taxon>
        <taxon>Metazoa</taxon>
        <taxon>Chordata</taxon>
        <taxon>Craniata</taxon>
        <taxon>Vertebrata</taxon>
        <taxon>Euteleostomi</taxon>
        <taxon>Actinopterygii</taxon>
        <taxon>Neopterygii</taxon>
        <taxon>Teleostei</taxon>
        <taxon>Anguilliformes</taxon>
        <taxon>Anguillidae</taxon>
        <taxon>Anguilla</taxon>
    </lineage>
</organism>
<name>A0A0E9XLG0_ANGAN</name>
<reference evidence="2" key="1">
    <citation type="submission" date="2014-11" db="EMBL/GenBank/DDBJ databases">
        <authorList>
            <person name="Amaro Gonzalez C."/>
        </authorList>
    </citation>
    <scope>NUCLEOTIDE SEQUENCE</scope>
</reference>
<protein>
    <submittedName>
        <fullName evidence="2">Uncharacterized protein</fullName>
    </submittedName>
</protein>
<sequence>MVARGTTSAGAWKTSQSRRRSCLTPSQTGIPESPSRLPQLGPLVPCRMRDA</sequence>
<dbReference type="EMBL" id="GBXM01006039">
    <property type="protein sequence ID" value="JAI02539.1"/>
    <property type="molecule type" value="Transcribed_RNA"/>
</dbReference>
<evidence type="ECO:0000313" key="2">
    <source>
        <dbReference type="EMBL" id="JAI02539.1"/>
    </source>
</evidence>